<accession>A0A0F9KLS7</accession>
<comment type="caution">
    <text evidence="1">The sequence shown here is derived from an EMBL/GenBank/DDBJ whole genome shotgun (WGS) entry which is preliminary data.</text>
</comment>
<dbReference type="EMBL" id="LAZR01014719">
    <property type="protein sequence ID" value="KKM16235.1"/>
    <property type="molecule type" value="Genomic_DNA"/>
</dbReference>
<sequence length="66" mass="7700">TFRERKMDIHSKIAREITEVKANLEYMEDLAAISDDPVEALSAELAVESYQEDLRELMNTWNVITR</sequence>
<proteinExistence type="predicted"/>
<feature type="non-terminal residue" evidence="1">
    <location>
        <position position="1"/>
    </location>
</feature>
<evidence type="ECO:0000313" key="1">
    <source>
        <dbReference type="EMBL" id="KKM16235.1"/>
    </source>
</evidence>
<reference evidence="1" key="1">
    <citation type="journal article" date="2015" name="Nature">
        <title>Complex archaea that bridge the gap between prokaryotes and eukaryotes.</title>
        <authorList>
            <person name="Spang A."/>
            <person name="Saw J.H."/>
            <person name="Jorgensen S.L."/>
            <person name="Zaremba-Niedzwiedzka K."/>
            <person name="Martijn J."/>
            <person name="Lind A.E."/>
            <person name="van Eijk R."/>
            <person name="Schleper C."/>
            <person name="Guy L."/>
            <person name="Ettema T.J."/>
        </authorList>
    </citation>
    <scope>NUCLEOTIDE SEQUENCE</scope>
</reference>
<dbReference type="AlphaFoldDB" id="A0A0F9KLS7"/>
<protein>
    <submittedName>
        <fullName evidence="1">Uncharacterized protein</fullName>
    </submittedName>
</protein>
<gene>
    <name evidence="1" type="ORF">LCGC14_1687970</name>
</gene>
<name>A0A0F9KLS7_9ZZZZ</name>
<organism evidence="1">
    <name type="scientific">marine sediment metagenome</name>
    <dbReference type="NCBI Taxonomy" id="412755"/>
    <lineage>
        <taxon>unclassified sequences</taxon>
        <taxon>metagenomes</taxon>
        <taxon>ecological metagenomes</taxon>
    </lineage>
</organism>